<dbReference type="PANTHER" id="PTHR24198:SF165">
    <property type="entry name" value="ANKYRIN REPEAT-CONTAINING PROTEIN-RELATED"/>
    <property type="match status" value="1"/>
</dbReference>
<feature type="repeat" description="ANK" evidence="3">
    <location>
        <begin position="501"/>
        <end position="533"/>
    </location>
</feature>
<gene>
    <name evidence="5" type="ORF">CT0861_09894</name>
</gene>
<sequence>MEVVGAVASFIAIGQALTAGRHVIDVLRAIPGIGDELIWLNNEASIRDQLLRVESEANRMSFLLQLSEIVADLEEVYKDCVRAVTEDGKVKAKKRKWLWQRTKLSDCREKARDARANLLAALQTLQLKETKETKQLVLRIESFAIETHGAMALMSSDSKVLQTSPHRLQKPQVYDMKEIHRPPYEKSVGQLITDIDQLAFSGDRSKRTSKLSPRGTDSVVINASLSTFERCPRPCWCRCHGSRPVSYRSADWARNLIGSFSLACDRKFTCHNGVECDTNTCKGSRKVSADFSYCFPAWLCSRLISLQVSLNASTGISFSLRPVRIISLNDKFWGCVNSWSRIELNQLMQHEGIIYPGDSAPDGETALSFVISNGTTDVVTYLAGFWGDQLNSGSFDDCWFFDANRIIEDWHSMPSEERTALSSMISRNAARIDAAQTPLHSAVEQADLAKIQQAAKDQPWALDQFNHRGETPLHIAARLGNLDAVRELLKLGCNIDYRDSSGDTILITACAEGYALMAQYLLDAGCNVGAKNNLGVTALHRAAAATGESSTKIIRSLLFAGALTTAITNNGSSVLHYFLDSNPDKHIIVTNLRMLLDAGADLEARDHTGKTPLDEAIMENRQIYLQCLVEAGARTADSGFPGSILHYAALFANHNVLSYLESLSLTGINTHTVDRQGDTAWDSFIFASYCEDWRLSGHRRPTKEEAQAFTRLYQGIRDRNLDLDMKILQRIRQYLLHEDPRGAAAALGPLVKQKEEWERWGLVETYKTIGLQIREAMWDAAIESVDENLEVLQEEMAKSPWENPSRWDWLLYDDSDETASELGEESETVSVHSDGGKEQLSTVEHEETNG</sequence>
<dbReference type="InterPro" id="IPR036770">
    <property type="entry name" value="Ankyrin_rpt-contain_sf"/>
</dbReference>
<dbReference type="PANTHER" id="PTHR24198">
    <property type="entry name" value="ANKYRIN REPEAT AND PROTEIN KINASE DOMAIN-CONTAINING PROTEIN"/>
    <property type="match status" value="1"/>
</dbReference>
<dbReference type="Proteomes" id="UP000076552">
    <property type="component" value="Unassembled WGS sequence"/>
</dbReference>
<dbReference type="AlphaFoldDB" id="A0A166SBX7"/>
<dbReference type="Pfam" id="PF12796">
    <property type="entry name" value="Ank_2"/>
    <property type="match status" value="1"/>
</dbReference>
<evidence type="ECO:0000313" key="5">
    <source>
        <dbReference type="EMBL" id="KZL70525.1"/>
    </source>
</evidence>
<reference evidence="5 6" key="1">
    <citation type="submission" date="2015-06" db="EMBL/GenBank/DDBJ databases">
        <title>Survival trade-offs in plant roots during colonization by closely related pathogenic and mutualistic fungi.</title>
        <authorList>
            <person name="Hacquard S."/>
            <person name="Kracher B."/>
            <person name="Hiruma K."/>
            <person name="Weinman A."/>
            <person name="Muench P."/>
            <person name="Garrido Oter R."/>
            <person name="Ver Loren van Themaat E."/>
            <person name="Dallerey J.-F."/>
            <person name="Damm U."/>
            <person name="Henrissat B."/>
            <person name="Lespinet O."/>
            <person name="Thon M."/>
            <person name="Kemen E."/>
            <person name="McHardy A.C."/>
            <person name="Schulze-Lefert P."/>
            <person name="O'Connell R.J."/>
        </authorList>
    </citation>
    <scope>NUCLEOTIDE SEQUENCE [LARGE SCALE GENOMIC DNA]</scope>
    <source>
        <strain evidence="5 6">0861</strain>
    </source>
</reference>
<feature type="repeat" description="ANK" evidence="3">
    <location>
        <begin position="570"/>
        <end position="607"/>
    </location>
</feature>
<dbReference type="InterPro" id="IPR002110">
    <property type="entry name" value="Ankyrin_rpt"/>
</dbReference>
<keyword evidence="2 3" id="KW-0040">ANK repeat</keyword>
<dbReference type="Gene3D" id="1.25.40.20">
    <property type="entry name" value="Ankyrin repeat-containing domain"/>
    <property type="match status" value="1"/>
</dbReference>
<protein>
    <submittedName>
        <fullName evidence="5">PFS domain-containing protein</fullName>
    </submittedName>
</protein>
<name>A0A166SBX7_9PEZI</name>
<evidence type="ECO:0000313" key="6">
    <source>
        <dbReference type="Proteomes" id="UP000076552"/>
    </source>
</evidence>
<feature type="region of interest" description="Disordered" evidence="4">
    <location>
        <begin position="817"/>
        <end position="850"/>
    </location>
</feature>
<evidence type="ECO:0000256" key="4">
    <source>
        <dbReference type="SAM" id="MobiDB-lite"/>
    </source>
</evidence>
<feature type="repeat" description="ANK" evidence="3">
    <location>
        <begin position="468"/>
        <end position="500"/>
    </location>
</feature>
<dbReference type="EMBL" id="LFIV01000087">
    <property type="protein sequence ID" value="KZL70525.1"/>
    <property type="molecule type" value="Genomic_DNA"/>
</dbReference>
<evidence type="ECO:0000256" key="2">
    <source>
        <dbReference type="ARBA" id="ARBA00023043"/>
    </source>
</evidence>
<evidence type="ECO:0000256" key="1">
    <source>
        <dbReference type="ARBA" id="ARBA00022737"/>
    </source>
</evidence>
<feature type="compositionally biased region" description="Acidic residues" evidence="4">
    <location>
        <begin position="817"/>
        <end position="827"/>
    </location>
</feature>
<organism evidence="5 6">
    <name type="scientific">Colletotrichum tofieldiae</name>
    <dbReference type="NCBI Taxonomy" id="708197"/>
    <lineage>
        <taxon>Eukaryota</taxon>
        <taxon>Fungi</taxon>
        <taxon>Dikarya</taxon>
        <taxon>Ascomycota</taxon>
        <taxon>Pezizomycotina</taxon>
        <taxon>Sordariomycetes</taxon>
        <taxon>Hypocreomycetidae</taxon>
        <taxon>Glomerellales</taxon>
        <taxon>Glomerellaceae</taxon>
        <taxon>Colletotrichum</taxon>
        <taxon>Colletotrichum spaethianum species complex</taxon>
    </lineage>
</organism>
<dbReference type="PROSITE" id="PS50297">
    <property type="entry name" value="ANK_REP_REGION"/>
    <property type="match status" value="1"/>
</dbReference>
<proteinExistence type="predicted"/>
<keyword evidence="1" id="KW-0677">Repeat</keyword>
<keyword evidence="6" id="KW-1185">Reference proteome</keyword>
<dbReference type="SUPFAM" id="SSF48403">
    <property type="entry name" value="Ankyrin repeat"/>
    <property type="match status" value="1"/>
</dbReference>
<dbReference type="SMART" id="SM00248">
    <property type="entry name" value="ANK"/>
    <property type="match status" value="6"/>
</dbReference>
<dbReference type="PROSITE" id="PS50088">
    <property type="entry name" value="ANK_REPEAT"/>
    <property type="match status" value="3"/>
</dbReference>
<comment type="caution">
    <text evidence="5">The sequence shown here is derived from an EMBL/GenBank/DDBJ whole genome shotgun (WGS) entry which is preliminary data.</text>
</comment>
<accession>A0A166SBX7</accession>
<evidence type="ECO:0000256" key="3">
    <source>
        <dbReference type="PROSITE-ProRule" id="PRU00023"/>
    </source>
</evidence>
<dbReference type="PRINTS" id="PR01415">
    <property type="entry name" value="ANKYRIN"/>
</dbReference>
<dbReference type="STRING" id="708197.A0A166SBX7"/>